<dbReference type="AlphaFoldDB" id="A0A9Q1CJG9"/>
<feature type="transmembrane region" description="Helical" evidence="2">
    <location>
        <begin position="36"/>
        <end position="56"/>
    </location>
</feature>
<comment type="caution">
    <text evidence="3">The sequence shown here is derived from an EMBL/GenBank/DDBJ whole genome shotgun (WGS) entry which is preliminary data.</text>
</comment>
<feature type="compositionally biased region" description="Acidic residues" evidence="1">
    <location>
        <begin position="124"/>
        <end position="147"/>
    </location>
</feature>
<evidence type="ECO:0000256" key="2">
    <source>
        <dbReference type="SAM" id="Phobius"/>
    </source>
</evidence>
<evidence type="ECO:0000256" key="1">
    <source>
        <dbReference type="SAM" id="MobiDB-lite"/>
    </source>
</evidence>
<protein>
    <submittedName>
        <fullName evidence="3">Uncharacterized protein</fullName>
    </submittedName>
</protein>
<proteinExistence type="predicted"/>
<keyword evidence="4" id="KW-1185">Reference proteome</keyword>
<dbReference type="EMBL" id="JAIZAY010000002">
    <property type="protein sequence ID" value="KAJ8046436.1"/>
    <property type="molecule type" value="Genomic_DNA"/>
</dbReference>
<feature type="transmembrane region" description="Helical" evidence="2">
    <location>
        <begin position="62"/>
        <end position="81"/>
    </location>
</feature>
<keyword evidence="2" id="KW-0472">Membrane</keyword>
<dbReference type="PANTHER" id="PTHR33480">
    <property type="entry name" value="SET DOMAIN-CONTAINING PROTEIN-RELATED"/>
    <property type="match status" value="1"/>
</dbReference>
<dbReference type="Proteomes" id="UP001152320">
    <property type="component" value="Chromosome 2"/>
</dbReference>
<dbReference type="PANTHER" id="PTHR33480:SF1">
    <property type="entry name" value="TYR RECOMBINASE DOMAIN-CONTAINING PROTEIN"/>
    <property type="match status" value="1"/>
</dbReference>
<evidence type="ECO:0000313" key="4">
    <source>
        <dbReference type="Proteomes" id="UP001152320"/>
    </source>
</evidence>
<organism evidence="3 4">
    <name type="scientific">Holothuria leucospilota</name>
    <name type="common">Black long sea cucumber</name>
    <name type="synonym">Mertensiothuria leucospilota</name>
    <dbReference type="NCBI Taxonomy" id="206669"/>
    <lineage>
        <taxon>Eukaryota</taxon>
        <taxon>Metazoa</taxon>
        <taxon>Echinodermata</taxon>
        <taxon>Eleutherozoa</taxon>
        <taxon>Echinozoa</taxon>
        <taxon>Holothuroidea</taxon>
        <taxon>Aspidochirotacea</taxon>
        <taxon>Aspidochirotida</taxon>
        <taxon>Holothuriidae</taxon>
        <taxon>Holothuria</taxon>
    </lineage>
</organism>
<gene>
    <name evidence="3" type="ORF">HOLleu_05108</name>
</gene>
<accession>A0A9Q1CJG9</accession>
<feature type="transmembrane region" description="Helical" evidence="2">
    <location>
        <begin position="88"/>
        <end position="107"/>
    </location>
</feature>
<sequence>MTRSLQTVQLQDIYPNKRLSDRIGLSGKQPGGRVNATFAFVFVALNATFAFIPAALNAIFAFRVNATFAFIFVILNAAFAFRVVSAKIAFRVAFTTVCIYFSFFLTIEDVGEPSQDVPSAVHDNDDDLNSGCSEEDGDDDYTPENDPDINYSSEDSDELNSNSNCKLEDELAEDNGASIAGRQKSSLKINRKNSSSPFVVDCVSRKYCYCPYCDEVQKKLPHHCKKKHDDEVLVAKVSSIPPDNHQLIRQEWLQLRNMGNHKHSTLVYQGEADDLVVHK</sequence>
<keyword evidence="2" id="KW-0812">Transmembrane</keyword>
<name>A0A9Q1CJG9_HOLLE</name>
<evidence type="ECO:0000313" key="3">
    <source>
        <dbReference type="EMBL" id="KAJ8046436.1"/>
    </source>
</evidence>
<reference evidence="3" key="1">
    <citation type="submission" date="2021-10" db="EMBL/GenBank/DDBJ databases">
        <title>Tropical sea cucumber genome reveals ecological adaptation and Cuvierian tubules defense mechanism.</title>
        <authorList>
            <person name="Chen T."/>
        </authorList>
    </citation>
    <scope>NUCLEOTIDE SEQUENCE</scope>
    <source>
        <strain evidence="3">Nanhai2018</strain>
        <tissue evidence="3">Muscle</tissue>
    </source>
</reference>
<feature type="region of interest" description="Disordered" evidence="1">
    <location>
        <begin position="115"/>
        <end position="162"/>
    </location>
</feature>
<keyword evidence="2" id="KW-1133">Transmembrane helix</keyword>